<evidence type="ECO:0000313" key="2">
    <source>
        <dbReference type="EMBL" id="AEB06657.1"/>
    </source>
</evidence>
<reference evidence="3" key="1">
    <citation type="journal article" date="2013" name="Stand. Genomic Sci.">
        <title>Complete genome sequence of Coriobacterium glomerans type strain (PW2(T)) from the midgut of Pyrrhocoris apterus L. (red soldier bug).</title>
        <authorList>
            <person name="Stackebrandt E."/>
            <person name="Zeytun A."/>
            <person name="Lapidus A."/>
            <person name="Nolan M."/>
            <person name="Lucas S."/>
            <person name="Hammon N."/>
            <person name="Deshpande S."/>
            <person name="Cheng J.F."/>
            <person name="Tapia R."/>
            <person name="Goodwin L.A."/>
            <person name="Pitluck S."/>
            <person name="Liolios K."/>
            <person name="Pagani I."/>
            <person name="Ivanova N."/>
            <person name="Mavromatis K."/>
            <person name="Mikhailova N."/>
            <person name="Huntemann M."/>
            <person name="Pati A."/>
            <person name="Chen A."/>
            <person name="Palaniappan K."/>
            <person name="Chang Y.J."/>
            <person name="Land M."/>
            <person name="Hauser L."/>
            <person name="Rohde M."/>
            <person name="Pukall R."/>
            <person name="Goker M."/>
            <person name="Detter J.C."/>
            <person name="Woyke T."/>
            <person name="Bristow J."/>
            <person name="Eisen J.A."/>
            <person name="Markowitz V."/>
            <person name="Hugenholtz P."/>
            <person name="Kyrpides N.C."/>
            <person name="Klenk H.P."/>
        </authorList>
    </citation>
    <scope>NUCLEOTIDE SEQUENCE</scope>
    <source>
        <strain evidence="3">ATCC 49209 / DSM 20642 / JCM 10262 / PW2</strain>
    </source>
</reference>
<dbReference type="Pfam" id="PF19700">
    <property type="entry name" value="DUF6198"/>
    <property type="match status" value="1"/>
</dbReference>
<evidence type="ECO:0008006" key="4">
    <source>
        <dbReference type="Google" id="ProtNLM"/>
    </source>
</evidence>
<dbReference type="STRING" id="700015.Corgl_0542"/>
<dbReference type="Proteomes" id="UP000006851">
    <property type="component" value="Chromosome"/>
</dbReference>
<protein>
    <recommendedName>
        <fullName evidence="4">Integral membrane protein</fullName>
    </recommendedName>
</protein>
<organism evidence="2 3">
    <name type="scientific">Coriobacterium glomerans (strain ATCC 49209 / DSM 20642 / JCM 10262 / PW2)</name>
    <dbReference type="NCBI Taxonomy" id="700015"/>
    <lineage>
        <taxon>Bacteria</taxon>
        <taxon>Bacillati</taxon>
        <taxon>Actinomycetota</taxon>
        <taxon>Coriobacteriia</taxon>
        <taxon>Coriobacteriales</taxon>
        <taxon>Coriobacteriaceae</taxon>
        <taxon>Coriobacterium</taxon>
    </lineage>
</organism>
<keyword evidence="1" id="KW-0472">Membrane</keyword>
<feature type="transmembrane region" description="Helical" evidence="1">
    <location>
        <begin position="194"/>
        <end position="212"/>
    </location>
</feature>
<feature type="transmembrane region" description="Helical" evidence="1">
    <location>
        <begin position="52"/>
        <end position="72"/>
    </location>
</feature>
<feature type="transmembrane region" description="Helical" evidence="1">
    <location>
        <begin position="167"/>
        <end position="188"/>
    </location>
</feature>
<feature type="transmembrane region" description="Helical" evidence="1">
    <location>
        <begin position="120"/>
        <end position="138"/>
    </location>
</feature>
<keyword evidence="1" id="KW-1133">Transmembrane helix</keyword>
<keyword evidence="3" id="KW-1185">Reference proteome</keyword>
<dbReference type="AlphaFoldDB" id="F2NBC1"/>
<name>F2NBC1_CORGP</name>
<dbReference type="EMBL" id="CP002628">
    <property type="protein sequence ID" value="AEB06657.1"/>
    <property type="molecule type" value="Genomic_DNA"/>
</dbReference>
<dbReference type="InterPro" id="IPR038750">
    <property type="entry name" value="YczE/YyaS-like"/>
</dbReference>
<gene>
    <name evidence="2" type="ordered locus">Corgl_0542</name>
</gene>
<evidence type="ECO:0000313" key="3">
    <source>
        <dbReference type="Proteomes" id="UP000006851"/>
    </source>
</evidence>
<feature type="transmembrane region" description="Helical" evidence="1">
    <location>
        <begin position="84"/>
        <end position="108"/>
    </location>
</feature>
<dbReference type="PANTHER" id="PTHR40078:SF1">
    <property type="entry name" value="INTEGRAL MEMBRANE PROTEIN"/>
    <property type="match status" value="1"/>
</dbReference>
<dbReference type="HOGENOM" id="CLU_083843_2_1_11"/>
<evidence type="ECO:0000256" key="1">
    <source>
        <dbReference type="SAM" id="Phobius"/>
    </source>
</evidence>
<keyword evidence="1" id="KW-0812">Transmembrane</keyword>
<feature type="transmembrane region" description="Helical" evidence="1">
    <location>
        <begin position="12"/>
        <end position="32"/>
    </location>
</feature>
<dbReference type="eggNOG" id="COG2364">
    <property type="taxonomic scope" value="Bacteria"/>
</dbReference>
<proteinExistence type="predicted"/>
<dbReference type="OrthoDB" id="3197326at2"/>
<dbReference type="RefSeq" id="WP_013708400.1">
    <property type="nucleotide sequence ID" value="NC_015389.1"/>
</dbReference>
<accession>F2NBC1</accession>
<sequence length="242" mass="26550">MNRSNAWKRWTVYIAGIFILALGVFLNVKSALGISTTNSVPNIVSVAGLRYGAPWLTLGTACTIVYCIDMLFQCIVYRRIRMKVILQLPFSFIFGHIVDMYGSLLALLLNGAELALEVRVVLFAASVLLISIGCTMVVNMDLVPNPPDGGVQALAHLTKLPFGRAKWLWDGILLFVTAGISFLIGVPVLAPNNIYIGTIIAFFAIGNIIHFVNNHFGAWFRDIFDRNDSVTCVPTDKEAVAN</sequence>
<dbReference type="PANTHER" id="PTHR40078">
    <property type="entry name" value="INTEGRAL MEMBRANE PROTEIN-RELATED"/>
    <property type="match status" value="1"/>
</dbReference>
<dbReference type="KEGG" id="cgo:Corgl_0542"/>